<evidence type="ECO:0000313" key="2">
    <source>
        <dbReference type="EMBL" id="RXK35244.1"/>
    </source>
</evidence>
<organism evidence="2 3">
    <name type="scientific">Tremella mesenterica</name>
    <name type="common">Jelly fungus</name>
    <dbReference type="NCBI Taxonomy" id="5217"/>
    <lineage>
        <taxon>Eukaryota</taxon>
        <taxon>Fungi</taxon>
        <taxon>Dikarya</taxon>
        <taxon>Basidiomycota</taxon>
        <taxon>Agaricomycotina</taxon>
        <taxon>Tremellomycetes</taxon>
        <taxon>Tremellales</taxon>
        <taxon>Tremellaceae</taxon>
        <taxon>Tremella</taxon>
    </lineage>
</organism>
<dbReference type="VEuPathDB" id="FungiDB:TREMEDRAFT_64864"/>
<dbReference type="InParanoid" id="A0A4Q1BC39"/>
<evidence type="ECO:0000256" key="1">
    <source>
        <dbReference type="SAM" id="MobiDB-lite"/>
    </source>
</evidence>
<keyword evidence="3" id="KW-1185">Reference proteome</keyword>
<dbReference type="EMBL" id="SDIL01000149">
    <property type="protein sequence ID" value="RXK35244.1"/>
    <property type="molecule type" value="Genomic_DNA"/>
</dbReference>
<feature type="compositionally biased region" description="Basic and acidic residues" evidence="1">
    <location>
        <begin position="51"/>
        <end position="61"/>
    </location>
</feature>
<reference evidence="2 3" key="1">
    <citation type="submission" date="2016-06" db="EMBL/GenBank/DDBJ databases">
        <title>Evolution of pathogenesis and genome organization in the Tremellales.</title>
        <authorList>
            <person name="Cuomo C."/>
            <person name="Litvintseva A."/>
            <person name="Heitman J."/>
            <person name="Chen Y."/>
            <person name="Sun S."/>
            <person name="Springer D."/>
            <person name="Dromer F."/>
            <person name="Young S."/>
            <person name="Zeng Q."/>
            <person name="Chapman S."/>
            <person name="Gujja S."/>
            <person name="Saif S."/>
            <person name="Birren B."/>
        </authorList>
    </citation>
    <scope>NUCLEOTIDE SEQUENCE [LARGE SCALE GENOMIC DNA]</scope>
    <source>
        <strain evidence="2 3">ATCC 28783</strain>
    </source>
</reference>
<dbReference type="AlphaFoldDB" id="A0A4Q1BC39"/>
<sequence length="230" mass="26460">MSNSLRDRFDQDHRYGVSYDSTSLPLRSFTFPLDSTSTIQRQTRGSQRRSVRTDRTSEYRRPQLNYRQSGRTYETDQTDLTENPIPRSYGKRPSLSYDVEDDDFPDISKLEISVPRTMKLSADVTLLIDLRERTAQTTFLAKGEWGFGTGIRKIDYNDTLNDAQWRALCRDWDPTGDKLFGMTGTAEGEVDMKTKRGNLTADMGEYGTHRCQLDLNGESLGDVKWIVRNK</sequence>
<evidence type="ECO:0000313" key="3">
    <source>
        <dbReference type="Proteomes" id="UP000289152"/>
    </source>
</evidence>
<feature type="compositionally biased region" description="Polar residues" evidence="1">
    <location>
        <begin position="35"/>
        <end position="45"/>
    </location>
</feature>
<gene>
    <name evidence="2" type="ORF">M231_07498</name>
</gene>
<name>A0A4Q1BC39_TREME</name>
<dbReference type="Proteomes" id="UP000289152">
    <property type="component" value="Unassembled WGS sequence"/>
</dbReference>
<accession>A0A4Q1BC39</accession>
<comment type="caution">
    <text evidence="2">The sequence shown here is derived from an EMBL/GenBank/DDBJ whole genome shotgun (WGS) entry which is preliminary data.</text>
</comment>
<feature type="region of interest" description="Disordered" evidence="1">
    <location>
        <begin position="35"/>
        <end position="96"/>
    </location>
</feature>
<protein>
    <submittedName>
        <fullName evidence="2">Uncharacterized protein</fullName>
    </submittedName>
</protein>
<proteinExistence type="predicted"/>